<name>A0A0J0XY91_9TREE</name>
<dbReference type="RefSeq" id="XP_018282508.1">
    <property type="nucleotide sequence ID" value="XM_018421878.1"/>
</dbReference>
<evidence type="ECO:0000259" key="1">
    <source>
        <dbReference type="Pfam" id="PF03795"/>
    </source>
</evidence>
<dbReference type="InterPro" id="IPR051807">
    <property type="entry name" value="Sec-metab_biosynth-assoc"/>
</dbReference>
<accession>A0A0J0XY91</accession>
<gene>
    <name evidence="2" type="ORF">CC85DRAFT_282157</name>
</gene>
<dbReference type="Proteomes" id="UP000053611">
    <property type="component" value="Unassembled WGS sequence"/>
</dbReference>
<dbReference type="PANTHER" id="PTHR33606">
    <property type="entry name" value="PROTEIN YCII"/>
    <property type="match status" value="1"/>
</dbReference>
<reference evidence="2 3" key="1">
    <citation type="submission" date="2015-03" db="EMBL/GenBank/DDBJ databases">
        <title>Genomics and transcriptomics of the oil-accumulating basidiomycete yeast T. oleaginosus allow insights into substrate utilization and the diverse evolutionary trajectories of mating systems in fungi.</title>
        <authorList>
            <consortium name="DOE Joint Genome Institute"/>
            <person name="Kourist R."/>
            <person name="Kracht O."/>
            <person name="Bracharz F."/>
            <person name="Lipzen A."/>
            <person name="Nolan M."/>
            <person name="Ohm R."/>
            <person name="Grigoriev I."/>
            <person name="Sun S."/>
            <person name="Heitman J."/>
            <person name="Bruck T."/>
            <person name="Nowrousian M."/>
        </authorList>
    </citation>
    <scope>NUCLEOTIDE SEQUENCE [LARGE SCALE GENOMIC DNA]</scope>
    <source>
        <strain evidence="2 3">IBC0246</strain>
    </source>
</reference>
<dbReference type="InterPro" id="IPR011008">
    <property type="entry name" value="Dimeric_a/b-barrel"/>
</dbReference>
<protein>
    <recommendedName>
        <fullName evidence="1">YCII-related domain-containing protein</fullName>
    </recommendedName>
</protein>
<evidence type="ECO:0000313" key="3">
    <source>
        <dbReference type="Proteomes" id="UP000053611"/>
    </source>
</evidence>
<proteinExistence type="predicted"/>
<dbReference type="GeneID" id="28982481"/>
<dbReference type="SUPFAM" id="SSF54909">
    <property type="entry name" value="Dimeric alpha+beta barrel"/>
    <property type="match status" value="1"/>
</dbReference>
<dbReference type="OrthoDB" id="5519740at2759"/>
<dbReference type="EMBL" id="KQ087179">
    <property type="protein sequence ID" value="KLT46017.1"/>
    <property type="molecule type" value="Genomic_DNA"/>
</dbReference>
<dbReference type="PANTHER" id="PTHR33606:SF3">
    <property type="entry name" value="PROTEIN YCII"/>
    <property type="match status" value="1"/>
</dbReference>
<sequence length="146" mass="15898">MLSHVSRATRVSRSVPRSLARPLSTSRPAAMPLYICYCPDYPDNLQTRLGVRDAHLAAAAEDKKTGASVFGRAFLDDSVATKEAGKPADQLPGMAGSVMILRFPTIGEAWARIKADKYWTGGVWDKDKVVVREIIGAPVDDTIKIQ</sequence>
<dbReference type="AlphaFoldDB" id="A0A0J0XY91"/>
<dbReference type="Gene3D" id="3.30.70.1060">
    <property type="entry name" value="Dimeric alpha+beta barrel"/>
    <property type="match status" value="1"/>
</dbReference>
<keyword evidence="3" id="KW-1185">Reference proteome</keyword>
<dbReference type="InterPro" id="IPR005545">
    <property type="entry name" value="YCII"/>
</dbReference>
<dbReference type="Pfam" id="PF03795">
    <property type="entry name" value="YCII"/>
    <property type="match status" value="1"/>
</dbReference>
<evidence type="ECO:0000313" key="2">
    <source>
        <dbReference type="EMBL" id="KLT46017.1"/>
    </source>
</evidence>
<organism evidence="2 3">
    <name type="scientific">Cutaneotrichosporon oleaginosum</name>
    <dbReference type="NCBI Taxonomy" id="879819"/>
    <lineage>
        <taxon>Eukaryota</taxon>
        <taxon>Fungi</taxon>
        <taxon>Dikarya</taxon>
        <taxon>Basidiomycota</taxon>
        <taxon>Agaricomycotina</taxon>
        <taxon>Tremellomycetes</taxon>
        <taxon>Trichosporonales</taxon>
        <taxon>Trichosporonaceae</taxon>
        <taxon>Cutaneotrichosporon</taxon>
    </lineage>
</organism>
<feature type="domain" description="YCII-related" evidence="1">
    <location>
        <begin position="33"/>
        <end position="129"/>
    </location>
</feature>